<dbReference type="EMBL" id="PKUN01000030">
    <property type="protein sequence ID" value="PLX59936.1"/>
    <property type="molecule type" value="Genomic_DNA"/>
</dbReference>
<name>A0A2N6CS67_9GAMM</name>
<comment type="similarity">
    <text evidence="2">Belongs to the autoinducer-2 exporter (AI-2E) (TC 2.A.86) family.</text>
</comment>
<evidence type="ECO:0000313" key="8">
    <source>
        <dbReference type="Proteomes" id="UP000235015"/>
    </source>
</evidence>
<feature type="transmembrane region" description="Helical" evidence="6">
    <location>
        <begin position="312"/>
        <end position="339"/>
    </location>
</feature>
<protein>
    <recommendedName>
        <fullName evidence="9">AI-2E family transporter</fullName>
    </recommendedName>
</protein>
<sequence length="358" mass="38368">MTTASTGSDHTSTLSGLSIEAKLLVGLMSLAVVYTLSVAQKFLIPVALSFLLSLVLAPVVRWLEQLHVPRPAGAGVIVLVMVAGFSYGVSGSVAPVSNWVENAPRVLRQLELKIYPIKKTVEVVSETAEQVDRIASVNPKPTVQVSELSFREVLYANTQGLVTGTVMVTFLLYFLLSWGRIVLFRIARLLHEHGARHQFLALSAILEGEVSKYLATIALINFCLGIIVAAVLFAFGMPNPLLWGAAAALFNFIPYLGGMTTAILLGATALLTFDGFAVPVLVVASFIGLTIIEGQIVTPLILGKRLALNPLVVFLSVVFLFLLWGVLGALMAVPILITLKLIGDQVESLRPISVIAGR</sequence>
<dbReference type="RefSeq" id="WP_273440960.1">
    <property type="nucleotide sequence ID" value="NZ_PKUN01000030.1"/>
</dbReference>
<dbReference type="InterPro" id="IPR002549">
    <property type="entry name" value="AI-2E-like"/>
</dbReference>
<feature type="transmembrane region" description="Helical" evidence="6">
    <location>
        <begin position="213"/>
        <end position="235"/>
    </location>
</feature>
<feature type="transmembrane region" description="Helical" evidence="6">
    <location>
        <begin position="42"/>
        <end position="60"/>
    </location>
</feature>
<dbReference type="STRING" id="1111735.GCA_000428045_02640"/>
<evidence type="ECO:0000256" key="6">
    <source>
        <dbReference type="SAM" id="Phobius"/>
    </source>
</evidence>
<feature type="transmembrane region" description="Helical" evidence="6">
    <location>
        <begin position="161"/>
        <end position="183"/>
    </location>
</feature>
<dbReference type="GO" id="GO:0055085">
    <property type="term" value="P:transmembrane transport"/>
    <property type="evidence" value="ECO:0007669"/>
    <property type="project" value="TreeGrafter"/>
</dbReference>
<organism evidence="7 8">
    <name type="scientific">Sedimenticola selenatireducens</name>
    <dbReference type="NCBI Taxonomy" id="191960"/>
    <lineage>
        <taxon>Bacteria</taxon>
        <taxon>Pseudomonadati</taxon>
        <taxon>Pseudomonadota</taxon>
        <taxon>Gammaproteobacteria</taxon>
        <taxon>Chromatiales</taxon>
        <taxon>Sedimenticolaceae</taxon>
        <taxon>Sedimenticola</taxon>
    </lineage>
</organism>
<gene>
    <name evidence="7" type="ORF">C0630_18765</name>
</gene>
<evidence type="ECO:0000256" key="4">
    <source>
        <dbReference type="ARBA" id="ARBA00022989"/>
    </source>
</evidence>
<evidence type="ECO:0000256" key="2">
    <source>
        <dbReference type="ARBA" id="ARBA00009773"/>
    </source>
</evidence>
<dbReference type="PANTHER" id="PTHR21716">
    <property type="entry name" value="TRANSMEMBRANE PROTEIN"/>
    <property type="match status" value="1"/>
</dbReference>
<feature type="transmembrane region" description="Helical" evidence="6">
    <location>
        <begin position="241"/>
        <end position="264"/>
    </location>
</feature>
<feature type="transmembrane region" description="Helical" evidence="6">
    <location>
        <begin position="72"/>
        <end position="89"/>
    </location>
</feature>
<feature type="transmembrane region" description="Helical" evidence="6">
    <location>
        <begin position="271"/>
        <end position="292"/>
    </location>
</feature>
<proteinExistence type="inferred from homology"/>
<evidence type="ECO:0000313" key="7">
    <source>
        <dbReference type="EMBL" id="PLX59936.1"/>
    </source>
</evidence>
<evidence type="ECO:0000256" key="5">
    <source>
        <dbReference type="ARBA" id="ARBA00023136"/>
    </source>
</evidence>
<keyword evidence="5 6" id="KW-0472">Membrane</keyword>
<feature type="transmembrane region" description="Helical" evidence="6">
    <location>
        <begin position="12"/>
        <end position="36"/>
    </location>
</feature>
<dbReference type="Pfam" id="PF01594">
    <property type="entry name" value="AI-2E_transport"/>
    <property type="match status" value="1"/>
</dbReference>
<dbReference type="GO" id="GO:0016020">
    <property type="term" value="C:membrane"/>
    <property type="evidence" value="ECO:0007669"/>
    <property type="project" value="UniProtKB-SubCell"/>
</dbReference>
<evidence type="ECO:0000256" key="1">
    <source>
        <dbReference type="ARBA" id="ARBA00004141"/>
    </source>
</evidence>
<reference evidence="7 8" key="1">
    <citation type="submission" date="2017-11" db="EMBL/GenBank/DDBJ databases">
        <title>Genome-resolved metagenomics identifies genetic mobility, metabolic interactions, and unexpected diversity in perchlorate-reducing communities.</title>
        <authorList>
            <person name="Barnum T.P."/>
            <person name="Figueroa I.A."/>
            <person name="Carlstrom C.I."/>
            <person name="Lucas L.N."/>
            <person name="Engelbrektson A.L."/>
            <person name="Coates J.D."/>
        </authorList>
    </citation>
    <scope>NUCLEOTIDE SEQUENCE [LARGE SCALE GENOMIC DNA]</scope>
    <source>
        <strain evidence="7">BM301</strain>
    </source>
</reference>
<accession>A0A2N6CS67</accession>
<comment type="caution">
    <text evidence="7">The sequence shown here is derived from an EMBL/GenBank/DDBJ whole genome shotgun (WGS) entry which is preliminary data.</text>
</comment>
<comment type="subcellular location">
    <subcellularLocation>
        <location evidence="1">Membrane</location>
        <topology evidence="1">Multi-pass membrane protein</topology>
    </subcellularLocation>
</comment>
<dbReference type="AlphaFoldDB" id="A0A2N6CS67"/>
<evidence type="ECO:0008006" key="9">
    <source>
        <dbReference type="Google" id="ProtNLM"/>
    </source>
</evidence>
<evidence type="ECO:0000256" key="3">
    <source>
        <dbReference type="ARBA" id="ARBA00022692"/>
    </source>
</evidence>
<keyword evidence="3 6" id="KW-0812">Transmembrane</keyword>
<keyword evidence="4 6" id="KW-1133">Transmembrane helix</keyword>
<dbReference type="Proteomes" id="UP000235015">
    <property type="component" value="Unassembled WGS sequence"/>
</dbReference>
<dbReference type="PANTHER" id="PTHR21716:SF16">
    <property type="entry name" value="BLL1467 PROTEIN"/>
    <property type="match status" value="1"/>
</dbReference>